<dbReference type="AlphaFoldDB" id="G3H792"/>
<evidence type="ECO:0000313" key="1">
    <source>
        <dbReference type="EMBL" id="EGW06026.1"/>
    </source>
</evidence>
<evidence type="ECO:0000313" key="2">
    <source>
        <dbReference type="Proteomes" id="UP000001075"/>
    </source>
</evidence>
<accession>G3H792</accession>
<dbReference type="InParanoid" id="G3H792"/>
<organism evidence="1 2">
    <name type="scientific">Cricetulus griseus</name>
    <name type="common">Chinese hamster</name>
    <name type="synonym">Cricetulus barabensis griseus</name>
    <dbReference type="NCBI Taxonomy" id="10029"/>
    <lineage>
        <taxon>Eukaryota</taxon>
        <taxon>Metazoa</taxon>
        <taxon>Chordata</taxon>
        <taxon>Craniata</taxon>
        <taxon>Vertebrata</taxon>
        <taxon>Euteleostomi</taxon>
        <taxon>Mammalia</taxon>
        <taxon>Eutheria</taxon>
        <taxon>Euarchontoglires</taxon>
        <taxon>Glires</taxon>
        <taxon>Rodentia</taxon>
        <taxon>Myomorpha</taxon>
        <taxon>Muroidea</taxon>
        <taxon>Cricetidae</taxon>
        <taxon>Cricetinae</taxon>
        <taxon>Cricetulus</taxon>
    </lineage>
</organism>
<protein>
    <submittedName>
        <fullName evidence="1">Uncharacterized protein</fullName>
    </submittedName>
</protein>
<sequence length="91" mass="9862">MQQQYSWKGGRREFTGGAAALADVACAFALGHLGFAVSTTWVPGTVLTPALHFLMFDVLSSGYELKGIWGCEVGRGVVCRKHLSQMRDKAD</sequence>
<dbReference type="Proteomes" id="UP000001075">
    <property type="component" value="Unassembled WGS sequence"/>
</dbReference>
<proteinExistence type="predicted"/>
<dbReference type="EMBL" id="JH000190">
    <property type="protein sequence ID" value="EGW06026.1"/>
    <property type="molecule type" value="Genomic_DNA"/>
</dbReference>
<name>G3H792_CRIGR</name>
<reference evidence="2" key="1">
    <citation type="journal article" date="2011" name="Nat. Biotechnol.">
        <title>The genomic sequence of the Chinese hamster ovary (CHO)-K1 cell line.</title>
        <authorList>
            <person name="Xu X."/>
            <person name="Nagarajan H."/>
            <person name="Lewis N.E."/>
            <person name="Pan S."/>
            <person name="Cai Z."/>
            <person name="Liu X."/>
            <person name="Chen W."/>
            <person name="Xie M."/>
            <person name="Wang W."/>
            <person name="Hammond S."/>
            <person name="Andersen M.R."/>
            <person name="Neff N."/>
            <person name="Passarelli B."/>
            <person name="Koh W."/>
            <person name="Fan H.C."/>
            <person name="Wang J."/>
            <person name="Gui Y."/>
            <person name="Lee K.H."/>
            <person name="Betenbaugh M.J."/>
            <person name="Quake S.R."/>
            <person name="Famili I."/>
            <person name="Palsson B.O."/>
            <person name="Wang J."/>
        </authorList>
    </citation>
    <scope>NUCLEOTIDE SEQUENCE [LARGE SCALE GENOMIC DNA]</scope>
    <source>
        <strain evidence="2">CHO K1 cell line</strain>
    </source>
</reference>
<gene>
    <name evidence="1" type="ORF">I79_006221</name>
</gene>